<proteinExistence type="inferred from homology"/>
<keyword evidence="11" id="KW-1185">Reference proteome</keyword>
<dbReference type="HAMAP" id="MF_01302_B">
    <property type="entry name" value="Ribosomal_uS8_B"/>
    <property type="match status" value="1"/>
</dbReference>
<evidence type="ECO:0000256" key="2">
    <source>
        <dbReference type="ARBA" id="ARBA00022730"/>
    </source>
</evidence>
<evidence type="ECO:0000256" key="1">
    <source>
        <dbReference type="ARBA" id="ARBA00006471"/>
    </source>
</evidence>
<evidence type="ECO:0000256" key="3">
    <source>
        <dbReference type="ARBA" id="ARBA00022884"/>
    </source>
</evidence>
<sequence length="129" mass="14663">MSDPISNFLTVIRNAYRANKETCDTRYSKIHLSIAEILKEEGYLRNVEKIDEDGKQYIRLSLKYVDETPAVTGIKRVSTPGRRLYFQSRDIPRTLGGLGVGILTTSRGILKDRDARRQNVGGEMICAIW</sequence>
<dbReference type="Proteomes" id="UP000478417">
    <property type="component" value="Unassembled WGS sequence"/>
</dbReference>
<keyword evidence="5 8" id="KW-0687">Ribonucleoprotein</keyword>
<comment type="caution">
    <text evidence="10">The sequence shown here is derived from an EMBL/GenBank/DDBJ whole genome shotgun (WGS) entry which is preliminary data.</text>
</comment>
<evidence type="ECO:0000256" key="4">
    <source>
        <dbReference type="ARBA" id="ARBA00022980"/>
    </source>
</evidence>
<comment type="similarity">
    <text evidence="1 8 9">Belongs to the universal ribosomal protein uS8 family.</text>
</comment>
<dbReference type="InterPro" id="IPR047863">
    <property type="entry name" value="Ribosomal_uS8_CS"/>
</dbReference>
<evidence type="ECO:0000256" key="7">
    <source>
        <dbReference type="ARBA" id="ARBA00046740"/>
    </source>
</evidence>
<dbReference type="PANTHER" id="PTHR11758">
    <property type="entry name" value="40S RIBOSOMAL PROTEIN S15A"/>
    <property type="match status" value="1"/>
</dbReference>
<dbReference type="Gene3D" id="3.30.1370.30">
    <property type="match status" value="1"/>
</dbReference>
<evidence type="ECO:0000256" key="8">
    <source>
        <dbReference type="HAMAP-Rule" id="MF_01302"/>
    </source>
</evidence>
<evidence type="ECO:0000313" key="10">
    <source>
        <dbReference type="EMBL" id="NDV62657.1"/>
    </source>
</evidence>
<dbReference type="RefSeq" id="WP_163964913.1">
    <property type="nucleotide sequence ID" value="NZ_JAAGNX010000002.1"/>
</dbReference>
<dbReference type="GO" id="GO:0003735">
    <property type="term" value="F:structural constituent of ribosome"/>
    <property type="evidence" value="ECO:0007669"/>
    <property type="project" value="InterPro"/>
</dbReference>
<name>A0A6B2M3J4_9BACT</name>
<evidence type="ECO:0000256" key="6">
    <source>
        <dbReference type="ARBA" id="ARBA00035258"/>
    </source>
</evidence>
<dbReference type="GO" id="GO:0005840">
    <property type="term" value="C:ribosome"/>
    <property type="evidence" value="ECO:0007669"/>
    <property type="project" value="UniProtKB-KW"/>
</dbReference>
<dbReference type="Gene3D" id="3.30.1490.10">
    <property type="match status" value="1"/>
</dbReference>
<dbReference type="FunFam" id="3.30.1370.30:FF:000002">
    <property type="entry name" value="30S ribosomal protein S8"/>
    <property type="match status" value="1"/>
</dbReference>
<dbReference type="FunFam" id="3.30.1490.10:FF:000001">
    <property type="entry name" value="30S ribosomal protein S8"/>
    <property type="match status" value="1"/>
</dbReference>
<dbReference type="SUPFAM" id="SSF56047">
    <property type="entry name" value="Ribosomal protein S8"/>
    <property type="match status" value="1"/>
</dbReference>
<dbReference type="GO" id="GO:0019843">
    <property type="term" value="F:rRNA binding"/>
    <property type="evidence" value="ECO:0007669"/>
    <property type="project" value="UniProtKB-UniRule"/>
</dbReference>
<dbReference type="NCBIfam" id="NF001109">
    <property type="entry name" value="PRK00136.1"/>
    <property type="match status" value="1"/>
</dbReference>
<evidence type="ECO:0000256" key="9">
    <source>
        <dbReference type="RuleBase" id="RU003660"/>
    </source>
</evidence>
<dbReference type="AlphaFoldDB" id="A0A6B2M3J4"/>
<comment type="function">
    <text evidence="8">One of the primary rRNA binding proteins, it binds directly to 16S rRNA central domain where it helps coordinate assembly of the platform of the 30S subunit.</text>
</comment>
<evidence type="ECO:0000313" key="11">
    <source>
        <dbReference type="Proteomes" id="UP000478417"/>
    </source>
</evidence>
<dbReference type="Pfam" id="PF00410">
    <property type="entry name" value="Ribosomal_S8"/>
    <property type="match status" value="1"/>
</dbReference>
<protein>
    <recommendedName>
        <fullName evidence="6 8">Small ribosomal subunit protein uS8</fullName>
    </recommendedName>
</protein>
<gene>
    <name evidence="8 10" type="primary">rpsH</name>
    <name evidence="10" type="ORF">G0Q06_09365</name>
</gene>
<dbReference type="InterPro" id="IPR035987">
    <property type="entry name" value="Ribosomal_uS8_sf"/>
</dbReference>
<dbReference type="GO" id="GO:0006412">
    <property type="term" value="P:translation"/>
    <property type="evidence" value="ECO:0007669"/>
    <property type="project" value="UniProtKB-UniRule"/>
</dbReference>
<comment type="subunit">
    <text evidence="7 8">Part of the 30S ribosomal subunit. Contacts proteins S5 and S12.</text>
</comment>
<organism evidence="10 11">
    <name type="scientific">Oceanipulchritudo coccoides</name>
    <dbReference type="NCBI Taxonomy" id="2706888"/>
    <lineage>
        <taxon>Bacteria</taxon>
        <taxon>Pseudomonadati</taxon>
        <taxon>Verrucomicrobiota</taxon>
        <taxon>Opitutia</taxon>
        <taxon>Puniceicoccales</taxon>
        <taxon>Oceanipulchritudinaceae</taxon>
        <taxon>Oceanipulchritudo</taxon>
    </lineage>
</organism>
<accession>A0A6B2M3J4</accession>
<dbReference type="EMBL" id="JAAGNX010000002">
    <property type="protein sequence ID" value="NDV62657.1"/>
    <property type="molecule type" value="Genomic_DNA"/>
</dbReference>
<dbReference type="GO" id="GO:0005737">
    <property type="term" value="C:cytoplasm"/>
    <property type="evidence" value="ECO:0007669"/>
    <property type="project" value="UniProtKB-ARBA"/>
</dbReference>
<dbReference type="PROSITE" id="PS00053">
    <property type="entry name" value="RIBOSOMAL_S8"/>
    <property type="match status" value="1"/>
</dbReference>
<keyword evidence="2 8" id="KW-0699">rRNA-binding</keyword>
<keyword evidence="3 8" id="KW-0694">RNA-binding</keyword>
<keyword evidence="4 8" id="KW-0689">Ribosomal protein</keyword>
<evidence type="ECO:0000256" key="5">
    <source>
        <dbReference type="ARBA" id="ARBA00023274"/>
    </source>
</evidence>
<reference evidence="10 11" key="1">
    <citation type="submission" date="2020-02" db="EMBL/GenBank/DDBJ databases">
        <title>Albibacoteraceae fam. nov., the first described family within the subdivision 4 Verrucomicrobia.</title>
        <authorList>
            <person name="Xi F."/>
        </authorList>
    </citation>
    <scope>NUCLEOTIDE SEQUENCE [LARGE SCALE GENOMIC DNA]</scope>
    <source>
        <strain evidence="10 11">CK1056</strain>
    </source>
</reference>
<dbReference type="GO" id="GO:1990904">
    <property type="term" value="C:ribonucleoprotein complex"/>
    <property type="evidence" value="ECO:0007669"/>
    <property type="project" value="UniProtKB-KW"/>
</dbReference>
<dbReference type="InterPro" id="IPR000630">
    <property type="entry name" value="Ribosomal_uS8"/>
</dbReference>